<dbReference type="GO" id="GO:0003924">
    <property type="term" value="F:GTPase activity"/>
    <property type="evidence" value="ECO:0007669"/>
    <property type="project" value="InterPro"/>
</dbReference>
<evidence type="ECO:0000313" key="3">
    <source>
        <dbReference type="Proteomes" id="UP000077266"/>
    </source>
</evidence>
<dbReference type="GO" id="GO:0005525">
    <property type="term" value="F:GTP binding"/>
    <property type="evidence" value="ECO:0007669"/>
    <property type="project" value="InterPro"/>
</dbReference>
<dbReference type="AlphaFoldDB" id="A0A165CGG4"/>
<dbReference type="SUPFAM" id="SSF52540">
    <property type="entry name" value="P-loop containing nucleoside triphosphate hydrolases"/>
    <property type="match status" value="1"/>
</dbReference>
<name>A0A165CGG4_EXIGL</name>
<dbReference type="OrthoDB" id="3222453at2759"/>
<protein>
    <submittedName>
        <fullName evidence="2">Uncharacterized protein</fullName>
    </submittedName>
</protein>
<feature type="region of interest" description="Disordered" evidence="1">
    <location>
        <begin position="278"/>
        <end position="353"/>
    </location>
</feature>
<dbReference type="EMBL" id="KV426326">
    <property type="protein sequence ID" value="KZV82406.1"/>
    <property type="molecule type" value="Genomic_DNA"/>
</dbReference>
<dbReference type="Pfam" id="PF00071">
    <property type="entry name" value="Ras"/>
    <property type="match status" value="1"/>
</dbReference>
<keyword evidence="3" id="KW-1185">Reference proteome</keyword>
<reference evidence="2 3" key="1">
    <citation type="journal article" date="2016" name="Mol. Biol. Evol.">
        <title>Comparative Genomics of Early-Diverging Mushroom-Forming Fungi Provides Insights into the Origins of Lignocellulose Decay Capabilities.</title>
        <authorList>
            <person name="Nagy L.G."/>
            <person name="Riley R."/>
            <person name="Tritt A."/>
            <person name="Adam C."/>
            <person name="Daum C."/>
            <person name="Floudas D."/>
            <person name="Sun H."/>
            <person name="Yadav J.S."/>
            <person name="Pangilinan J."/>
            <person name="Larsson K.H."/>
            <person name="Matsuura K."/>
            <person name="Barry K."/>
            <person name="Labutti K."/>
            <person name="Kuo R."/>
            <person name="Ohm R.A."/>
            <person name="Bhattacharya S.S."/>
            <person name="Shirouzu T."/>
            <person name="Yoshinaga Y."/>
            <person name="Martin F.M."/>
            <person name="Grigoriev I.V."/>
            <person name="Hibbett D.S."/>
        </authorList>
    </citation>
    <scope>NUCLEOTIDE SEQUENCE [LARGE SCALE GENOMIC DNA]</scope>
    <source>
        <strain evidence="2 3">HHB12029</strain>
    </source>
</reference>
<dbReference type="InParanoid" id="A0A165CGG4"/>
<dbReference type="InterPro" id="IPR001806">
    <property type="entry name" value="Small_GTPase"/>
</dbReference>
<dbReference type="Proteomes" id="UP000077266">
    <property type="component" value="Unassembled WGS sequence"/>
</dbReference>
<evidence type="ECO:0000313" key="2">
    <source>
        <dbReference type="EMBL" id="KZV82406.1"/>
    </source>
</evidence>
<gene>
    <name evidence="2" type="ORF">EXIGLDRAFT_843758</name>
</gene>
<feature type="region of interest" description="Disordered" evidence="1">
    <location>
        <begin position="512"/>
        <end position="533"/>
    </location>
</feature>
<feature type="compositionally biased region" description="Pro residues" evidence="1">
    <location>
        <begin position="518"/>
        <end position="531"/>
    </location>
</feature>
<dbReference type="CDD" id="cd00882">
    <property type="entry name" value="Ras_like_GTPase"/>
    <property type="match status" value="1"/>
</dbReference>
<organism evidence="2 3">
    <name type="scientific">Exidia glandulosa HHB12029</name>
    <dbReference type="NCBI Taxonomy" id="1314781"/>
    <lineage>
        <taxon>Eukaryota</taxon>
        <taxon>Fungi</taxon>
        <taxon>Dikarya</taxon>
        <taxon>Basidiomycota</taxon>
        <taxon>Agaricomycotina</taxon>
        <taxon>Agaricomycetes</taxon>
        <taxon>Auriculariales</taxon>
        <taxon>Exidiaceae</taxon>
        <taxon>Exidia</taxon>
    </lineage>
</organism>
<sequence length="745" mass="80497">MSLSTDVPRVDFDRQHEIPNRFSALLQAAAGGHALFEPADQQDEGGSIGDGGYINKGAFYRLFNAFTSPPAGIPSVSWNEDHDVSTRMRDNSSILKSSSASTVQFRASLGVESSLLPLLGVPPVSIEPVVRLEEANFAFLALAGREREVRVLKEPRRSKLKEWLAKHYEELYASYSVDIVIICETVRSSGWVGGLAYHDTREVFADIRVALPGVVDLGVGFTRGRDVQVDLVSTRGPNPNTWTVDLPPVYTVIVGLVVARRQILARIRRRILALRSRQSPRGVHPPEGPYSSVTRNASGRVQESAASNDLSAVSPSSMTTAELDPSGMNSSLAVNDPKGEVSPTSSLSSSLSLPDVGDETLLHDILDKALAEHEDADLAVGDWSLVTGVLKEHQNGLIRYDVEWYHQPSGVVSASIPPSSADLKPESVTELARKARLIDSSDRSNADELELYPRPAQSWEEQGYITLQDETGNRIGSKDGKTKVYPAKLAHLIRATAKEGLTTMYPSKLPALRLDSSPPLPEYTPRSPLPPQRATATIQNHPRRGQHGYVFAVVGSPGCGKSTFIGTGLCSWGHTASRSAGGIDSEIISHLAQIPLSISPKTTPESGFSSSSSSSPQSFVQLKVLEVDTLADTALPDAPALDGVLVCYDASRTASFAPVPQLLRGYHHDARGLRIVLIACKSDVEPKAVAPQQASDVAAPYEIGLVEISSETEVGRRKMQDCFTWLIGAVSRPRQAPTEETSPRF</sequence>
<evidence type="ECO:0000256" key="1">
    <source>
        <dbReference type="SAM" id="MobiDB-lite"/>
    </source>
</evidence>
<feature type="compositionally biased region" description="Polar residues" evidence="1">
    <location>
        <begin position="291"/>
        <end position="320"/>
    </location>
</feature>
<dbReference type="InterPro" id="IPR027417">
    <property type="entry name" value="P-loop_NTPase"/>
</dbReference>
<dbReference type="Gene3D" id="3.40.50.300">
    <property type="entry name" value="P-loop containing nucleotide triphosphate hydrolases"/>
    <property type="match status" value="1"/>
</dbReference>
<proteinExistence type="predicted"/>
<accession>A0A165CGG4</accession>